<comment type="subcellular location">
    <subcellularLocation>
        <location evidence="1">Endomembrane system</location>
        <topology evidence="1">Multi-pass membrane protein</topology>
    </subcellularLocation>
</comment>
<evidence type="ECO:0000256" key="7">
    <source>
        <dbReference type="ARBA" id="ARBA00023315"/>
    </source>
</evidence>
<comment type="similarity">
    <text evidence="2 8">Belongs to the DHHC palmitoyltransferase family.</text>
</comment>
<keyword evidence="5 8" id="KW-1133">Transmembrane helix</keyword>
<proteinExistence type="inferred from homology"/>
<feature type="transmembrane region" description="Helical" evidence="8">
    <location>
        <begin position="171"/>
        <end position="199"/>
    </location>
</feature>
<feature type="domain" description="Palmitoyltransferase DHHC" evidence="10">
    <location>
        <begin position="223"/>
        <end position="377"/>
    </location>
</feature>
<evidence type="ECO:0000256" key="5">
    <source>
        <dbReference type="ARBA" id="ARBA00022989"/>
    </source>
</evidence>
<name>A0AAN7PVC2_9MYRT</name>
<dbReference type="EMBL" id="JAXIOK010000015">
    <property type="protein sequence ID" value="KAK4754516.1"/>
    <property type="molecule type" value="Genomic_DNA"/>
</dbReference>
<evidence type="ECO:0000256" key="2">
    <source>
        <dbReference type="ARBA" id="ARBA00008574"/>
    </source>
</evidence>
<dbReference type="EC" id="2.3.1.225" evidence="8"/>
<evidence type="ECO:0000256" key="3">
    <source>
        <dbReference type="ARBA" id="ARBA00022679"/>
    </source>
</evidence>
<sequence>MLFISFQRPSEIQIRFLVRAESVRSRPPRREVEGGERPKETASSLYPSSSSYTSCILKISIFLSPSKPSYSQETRHMVDFPEGRIEALTYEENAKKCWGCGLRILLPSDTSVFRCGWCGAITNLNSGGNDKDKSLWWRCVRDRCFIFIVSLFMLFVICGGVWAVYPIVFSISLSCGVFHCCLTFLLAVSTLSAFCFAAFRPAGTPPTIIWGSYPVVGKGELHDYTFCHYCLKPKSPQTHHCRSCGTCVFDMDHHCPFIGNCVGASNHRHFIAFLILTILSTFYITIMCTFAALRTWPPLPLSMSLLTHRYRFSSTHLATGLVKEFVFALLNSIFLLSTRGVILVYLIVASISIQIGLCVLLWQQLCYIIEGETYLSQLSSSSQGNNRVGEKDCGNILRFFGCPHSVSRHLSIFHRSRKRHKK</sequence>
<dbReference type="GO" id="GO:0012505">
    <property type="term" value="C:endomembrane system"/>
    <property type="evidence" value="ECO:0007669"/>
    <property type="project" value="UniProtKB-SubCell"/>
</dbReference>
<keyword evidence="4 8" id="KW-0812">Transmembrane</keyword>
<feature type="transmembrane region" description="Helical" evidence="8">
    <location>
        <begin position="144"/>
        <end position="165"/>
    </location>
</feature>
<evidence type="ECO:0000313" key="12">
    <source>
        <dbReference type="Proteomes" id="UP001345219"/>
    </source>
</evidence>
<keyword evidence="7 8" id="KW-0012">Acyltransferase</keyword>
<feature type="transmembrane region" description="Helical" evidence="8">
    <location>
        <begin position="343"/>
        <end position="362"/>
    </location>
</feature>
<dbReference type="AlphaFoldDB" id="A0AAN7PVC2"/>
<evidence type="ECO:0000313" key="11">
    <source>
        <dbReference type="EMBL" id="KAK4754516.1"/>
    </source>
</evidence>
<accession>A0AAN7PVC2</accession>
<comment type="domain">
    <text evidence="8">The DHHC domain is required for palmitoyltransferase activity.</text>
</comment>
<evidence type="ECO:0000259" key="10">
    <source>
        <dbReference type="Pfam" id="PF01529"/>
    </source>
</evidence>
<comment type="catalytic activity">
    <reaction evidence="8">
        <text>L-cysteinyl-[protein] + hexadecanoyl-CoA = S-hexadecanoyl-L-cysteinyl-[protein] + CoA</text>
        <dbReference type="Rhea" id="RHEA:36683"/>
        <dbReference type="Rhea" id="RHEA-COMP:10131"/>
        <dbReference type="Rhea" id="RHEA-COMP:11032"/>
        <dbReference type="ChEBI" id="CHEBI:29950"/>
        <dbReference type="ChEBI" id="CHEBI:57287"/>
        <dbReference type="ChEBI" id="CHEBI:57379"/>
        <dbReference type="ChEBI" id="CHEBI:74151"/>
        <dbReference type="EC" id="2.3.1.225"/>
    </reaction>
</comment>
<gene>
    <name evidence="11" type="ORF">SAY87_002620</name>
</gene>
<dbReference type="InterPro" id="IPR001594">
    <property type="entry name" value="Palmitoyltrfase_DHHC"/>
</dbReference>
<keyword evidence="6 8" id="KW-0472">Membrane</keyword>
<dbReference type="Proteomes" id="UP001345219">
    <property type="component" value="Chromosome 2"/>
</dbReference>
<dbReference type="PROSITE" id="PS50216">
    <property type="entry name" value="DHHC"/>
    <property type="match status" value="1"/>
</dbReference>
<keyword evidence="12" id="KW-1185">Reference proteome</keyword>
<comment type="caution">
    <text evidence="11">The sequence shown here is derived from an EMBL/GenBank/DDBJ whole genome shotgun (WGS) entry which is preliminary data.</text>
</comment>
<evidence type="ECO:0000256" key="8">
    <source>
        <dbReference type="RuleBase" id="RU079119"/>
    </source>
</evidence>
<protein>
    <recommendedName>
        <fullName evidence="8">S-acyltransferase</fullName>
        <ecNumber evidence="8">2.3.1.225</ecNumber>
    </recommendedName>
    <alternativeName>
        <fullName evidence="8">Palmitoyltransferase</fullName>
    </alternativeName>
</protein>
<evidence type="ECO:0000256" key="6">
    <source>
        <dbReference type="ARBA" id="ARBA00023136"/>
    </source>
</evidence>
<evidence type="ECO:0000256" key="1">
    <source>
        <dbReference type="ARBA" id="ARBA00004127"/>
    </source>
</evidence>
<dbReference type="InterPro" id="IPR039859">
    <property type="entry name" value="PFA4/ZDH16/20/ERF2-like"/>
</dbReference>
<reference evidence="11 12" key="1">
    <citation type="journal article" date="2023" name="Hortic Res">
        <title>Pangenome of water caltrop reveals structural variations and asymmetric subgenome divergence after allopolyploidization.</title>
        <authorList>
            <person name="Zhang X."/>
            <person name="Chen Y."/>
            <person name="Wang L."/>
            <person name="Yuan Y."/>
            <person name="Fang M."/>
            <person name="Shi L."/>
            <person name="Lu R."/>
            <person name="Comes H.P."/>
            <person name="Ma Y."/>
            <person name="Chen Y."/>
            <person name="Huang G."/>
            <person name="Zhou Y."/>
            <person name="Zheng Z."/>
            <person name="Qiu Y."/>
        </authorList>
    </citation>
    <scope>NUCLEOTIDE SEQUENCE [LARGE SCALE GENOMIC DNA]</scope>
    <source>
        <tissue evidence="11">Roots</tissue>
    </source>
</reference>
<feature type="region of interest" description="Disordered" evidence="9">
    <location>
        <begin position="27"/>
        <end position="49"/>
    </location>
</feature>
<dbReference type="GO" id="GO:0019706">
    <property type="term" value="F:protein-cysteine S-palmitoyltransferase activity"/>
    <property type="evidence" value="ECO:0007669"/>
    <property type="project" value="UniProtKB-EC"/>
</dbReference>
<evidence type="ECO:0000256" key="9">
    <source>
        <dbReference type="SAM" id="MobiDB-lite"/>
    </source>
</evidence>
<dbReference type="Pfam" id="PF01529">
    <property type="entry name" value="DHHC"/>
    <property type="match status" value="1"/>
</dbReference>
<dbReference type="PANTHER" id="PTHR12246">
    <property type="entry name" value="PALMITOYLTRANSFERASE ZDHHC16"/>
    <property type="match status" value="1"/>
</dbReference>
<keyword evidence="3 8" id="KW-0808">Transferase</keyword>
<feature type="compositionally biased region" description="Basic and acidic residues" evidence="9">
    <location>
        <begin position="27"/>
        <end position="40"/>
    </location>
</feature>
<organism evidence="11 12">
    <name type="scientific">Trapa incisa</name>
    <dbReference type="NCBI Taxonomy" id="236973"/>
    <lineage>
        <taxon>Eukaryota</taxon>
        <taxon>Viridiplantae</taxon>
        <taxon>Streptophyta</taxon>
        <taxon>Embryophyta</taxon>
        <taxon>Tracheophyta</taxon>
        <taxon>Spermatophyta</taxon>
        <taxon>Magnoliopsida</taxon>
        <taxon>eudicotyledons</taxon>
        <taxon>Gunneridae</taxon>
        <taxon>Pentapetalae</taxon>
        <taxon>rosids</taxon>
        <taxon>malvids</taxon>
        <taxon>Myrtales</taxon>
        <taxon>Lythraceae</taxon>
        <taxon>Trapa</taxon>
    </lineage>
</organism>
<evidence type="ECO:0000256" key="4">
    <source>
        <dbReference type="ARBA" id="ARBA00022692"/>
    </source>
</evidence>
<feature type="transmembrane region" description="Helical" evidence="8">
    <location>
        <begin position="270"/>
        <end position="296"/>
    </location>
</feature>